<dbReference type="Proteomes" id="UP000272412">
    <property type="component" value="Unassembled WGS sequence"/>
</dbReference>
<dbReference type="EMBL" id="RPFL01000011">
    <property type="protein sequence ID" value="RPD88896.1"/>
    <property type="molecule type" value="Genomic_DNA"/>
</dbReference>
<accession>A0A3N4N5R6</accession>
<organism evidence="1 2">
    <name type="scientific">Neisseria weixii</name>
    <dbReference type="NCBI Taxonomy" id="1853276"/>
    <lineage>
        <taxon>Bacteria</taxon>
        <taxon>Pseudomonadati</taxon>
        <taxon>Pseudomonadota</taxon>
        <taxon>Betaproteobacteria</taxon>
        <taxon>Neisseriales</taxon>
        <taxon>Neisseriaceae</taxon>
        <taxon>Neisseria</taxon>
    </lineage>
</organism>
<dbReference type="RefSeq" id="WP_096295640.1">
    <property type="nucleotide sequence ID" value="NZ_CP023429.1"/>
</dbReference>
<proteinExistence type="predicted"/>
<name>A0A3N4N5R6_9NEIS</name>
<gene>
    <name evidence="1" type="ORF">EGK74_05275</name>
</gene>
<sequence length="80" mass="7708">MHELNNRELLVVNGGFAVPGAIAGGIAGYGAYAGSVAASGRKFNWRDAGYATTLGAAGGAIGGPMGITAAVDLVGLSTVG</sequence>
<protein>
    <submittedName>
        <fullName evidence="1">Uncharacterized protein</fullName>
    </submittedName>
</protein>
<dbReference type="AlphaFoldDB" id="A0A3N4N5R6"/>
<dbReference type="KEGG" id="nwx:CGZ65_09460"/>
<keyword evidence="2" id="KW-1185">Reference proteome</keyword>
<reference evidence="1 2" key="1">
    <citation type="submission" date="2018-11" db="EMBL/GenBank/DDBJ databases">
        <title>Neisseria weixii sp. nov. isolated from the rectal contents of plateau pika (Ochotona cruzoniae).</title>
        <authorList>
            <person name="Zhang G."/>
        </authorList>
    </citation>
    <scope>NUCLEOTIDE SEQUENCE [LARGE SCALE GENOMIC DNA]</scope>
    <source>
        <strain evidence="1 2">10009</strain>
    </source>
</reference>
<evidence type="ECO:0000313" key="1">
    <source>
        <dbReference type="EMBL" id="RPD88896.1"/>
    </source>
</evidence>
<comment type="caution">
    <text evidence="1">The sequence shown here is derived from an EMBL/GenBank/DDBJ whole genome shotgun (WGS) entry which is preliminary data.</text>
</comment>
<evidence type="ECO:0000313" key="2">
    <source>
        <dbReference type="Proteomes" id="UP000272412"/>
    </source>
</evidence>